<organism evidence="1">
    <name type="scientific">Arundo donax</name>
    <name type="common">Giant reed</name>
    <name type="synonym">Donax arundinaceus</name>
    <dbReference type="NCBI Taxonomy" id="35708"/>
    <lineage>
        <taxon>Eukaryota</taxon>
        <taxon>Viridiplantae</taxon>
        <taxon>Streptophyta</taxon>
        <taxon>Embryophyta</taxon>
        <taxon>Tracheophyta</taxon>
        <taxon>Spermatophyta</taxon>
        <taxon>Magnoliopsida</taxon>
        <taxon>Liliopsida</taxon>
        <taxon>Poales</taxon>
        <taxon>Poaceae</taxon>
        <taxon>PACMAD clade</taxon>
        <taxon>Arundinoideae</taxon>
        <taxon>Arundineae</taxon>
        <taxon>Arundo</taxon>
    </lineage>
</organism>
<reference evidence="1" key="1">
    <citation type="submission" date="2014-09" db="EMBL/GenBank/DDBJ databases">
        <authorList>
            <person name="Magalhaes I.L.F."/>
            <person name="Oliveira U."/>
            <person name="Santos F.R."/>
            <person name="Vidigal T.H.D.A."/>
            <person name="Brescovit A.D."/>
            <person name="Santos A.J."/>
        </authorList>
    </citation>
    <scope>NUCLEOTIDE SEQUENCE</scope>
    <source>
        <tissue evidence="1">Shoot tissue taken approximately 20 cm above the soil surface</tissue>
    </source>
</reference>
<dbReference type="AlphaFoldDB" id="A0A0A9HIQ5"/>
<sequence>MGDTFAVRPVQRNRVSVARVGRLDASHQTTIDSAVIGALVRPKLVLGSQGG</sequence>
<accession>A0A0A9HIQ5</accession>
<evidence type="ECO:0000313" key="1">
    <source>
        <dbReference type="EMBL" id="JAE34751.1"/>
    </source>
</evidence>
<proteinExistence type="predicted"/>
<dbReference type="EMBL" id="GBRH01163145">
    <property type="protein sequence ID" value="JAE34751.1"/>
    <property type="molecule type" value="Transcribed_RNA"/>
</dbReference>
<reference evidence="1" key="2">
    <citation type="journal article" date="2015" name="Data Brief">
        <title>Shoot transcriptome of the giant reed, Arundo donax.</title>
        <authorList>
            <person name="Barrero R.A."/>
            <person name="Guerrero F.D."/>
            <person name="Moolhuijzen P."/>
            <person name="Goolsby J.A."/>
            <person name="Tidwell J."/>
            <person name="Bellgard S.E."/>
            <person name="Bellgard M.I."/>
        </authorList>
    </citation>
    <scope>NUCLEOTIDE SEQUENCE</scope>
    <source>
        <tissue evidence="1">Shoot tissue taken approximately 20 cm above the soil surface</tissue>
    </source>
</reference>
<protein>
    <submittedName>
        <fullName evidence="1">Uncharacterized protein</fullName>
    </submittedName>
</protein>
<name>A0A0A9HIQ5_ARUDO</name>